<dbReference type="OrthoDB" id="10021376at2"/>
<keyword evidence="2" id="KW-1185">Reference proteome</keyword>
<protein>
    <submittedName>
        <fullName evidence="1">Uncharacterized protein</fullName>
    </submittedName>
</protein>
<dbReference type="KEGG" id="ssyr:SSYRP_v1c05160"/>
<dbReference type="Proteomes" id="UP000013963">
    <property type="component" value="Chromosome"/>
</dbReference>
<dbReference type="HOGENOM" id="CLU_737516_0_0_14"/>
<organism evidence="1 2">
    <name type="scientific">Spiroplasma syrphidicola EA-1</name>
    <dbReference type="NCBI Taxonomy" id="1276229"/>
    <lineage>
        <taxon>Bacteria</taxon>
        <taxon>Bacillati</taxon>
        <taxon>Mycoplasmatota</taxon>
        <taxon>Mollicutes</taxon>
        <taxon>Entomoplasmatales</taxon>
        <taxon>Spiroplasmataceae</taxon>
        <taxon>Spiroplasma</taxon>
    </lineage>
</organism>
<dbReference type="AlphaFoldDB" id="R4ULJ2"/>
<dbReference type="PATRIC" id="fig|1276229.3.peg.511"/>
<sequence>MKLLLSILGAVGLTATNVPLIYPSVNGNQVTNKTDKKASPINLNNLNLGVIRADMSPLDGSDYNFADIKRQVFMGIYEAYPENADVQLLFFSLIKNESAWFIGGLKQTIPAKNETFTMDALFIPINEPGFTGELKFKLTYTNGESDHSLGSVLINNDLGTFQEKDMSYKIVLDKVLKLNGNLRISDIAIKTGNLHYGKAIISATKESGYFGDVEVKYKTIIPDIANFAERKNTALHVTSGTRWSEVHATTRYRSVLGKQEFIDYFNLNLSYYGEYESGISYPGGSVITRKTNFDKTVEIRNTGNDQEININNWEESNGNWQAFYVKVSYEFEPDGLTLLLITKLVIGMKASFVLGTSYDAYANAQGTRLSFSSKY</sequence>
<name>R4ULJ2_9MOLU</name>
<gene>
    <name evidence="1" type="ORF">SSYRP_v1c05160</name>
</gene>
<proteinExistence type="predicted"/>
<evidence type="ECO:0000313" key="1">
    <source>
        <dbReference type="EMBL" id="AGM26106.1"/>
    </source>
</evidence>
<dbReference type="EMBL" id="CP005078">
    <property type="protein sequence ID" value="AGM26106.1"/>
    <property type="molecule type" value="Genomic_DNA"/>
</dbReference>
<dbReference type="RefSeq" id="WP_016340752.1">
    <property type="nucleotide sequence ID" value="NC_021284.1"/>
</dbReference>
<reference evidence="1 2" key="1">
    <citation type="journal article" date="2013" name="Genome Biol. Evol.">
        <title>Complete genomes of two dipteran-associated spiroplasmas provided insights into the origin, dynamics, and impacts of viral invasion in spiroplasma.</title>
        <authorList>
            <person name="Ku C."/>
            <person name="Lo W.S."/>
            <person name="Chen L.L."/>
            <person name="Kuo C.H."/>
        </authorList>
    </citation>
    <scope>NUCLEOTIDE SEQUENCE [LARGE SCALE GENOMIC DNA]</scope>
    <source>
        <strain evidence="1">EA-1</strain>
    </source>
</reference>
<evidence type="ECO:0000313" key="2">
    <source>
        <dbReference type="Proteomes" id="UP000013963"/>
    </source>
</evidence>
<accession>R4ULJ2</accession>